<dbReference type="CDD" id="cd01948">
    <property type="entry name" value="EAL"/>
    <property type="match status" value="1"/>
</dbReference>
<feature type="transmembrane region" description="Helical" evidence="1">
    <location>
        <begin position="92"/>
        <end position="113"/>
    </location>
</feature>
<feature type="transmembrane region" description="Helical" evidence="1">
    <location>
        <begin position="271"/>
        <end position="300"/>
    </location>
</feature>
<dbReference type="InterPro" id="IPR052155">
    <property type="entry name" value="Biofilm_reg_signaling"/>
</dbReference>
<dbReference type="Pfam" id="PF00990">
    <property type="entry name" value="GGDEF"/>
    <property type="match status" value="1"/>
</dbReference>
<feature type="transmembrane region" description="Helical" evidence="1">
    <location>
        <begin position="35"/>
        <end position="53"/>
    </location>
</feature>
<dbReference type="InterPro" id="IPR000160">
    <property type="entry name" value="GGDEF_dom"/>
</dbReference>
<sequence length="770" mass="88093">MGVRRFSETSLLLMLFFLYIISVLAASDIWSNLASPLVGFAASLILFHSVKTHGLPRFPWVYLLAFTSVWTFADCCWLVMQHLLELDPAGVYWLEVVYILPSLFLMSFSIRYFREHLQKWNGYQLLLDLLAVVSLVLIFMWAVIFLRTNLRFHEIYGYILTIIYLFAGFFSLTSMLLIYISSRDGRIHPSFYYLFLGIFISSGNDFYYAYLTLADLYQANTLVDILYLLPLMLFSIASVHARNSLSPTGTDELLVLPQNYGRKKSARLLPFLLLLLLLTKTFSIEAFLAATFVIILHQLLTSYVQTSIRNEYLLKKELQLNEQLEQQVASRSHDLMKANETLNSLAKKDSLTGLYNRRYFINCLDDRLNLPEAAPFGVFYLDLDRFKAINDTHGHELGDQVLVKIGQRIAAVCHPSNDFFRIGGDEFAILTAPGLSIEDIDYLSQQVVESINHPVEVPPYTFHLGVSIGVSLYPDDATTRDLLMKYADMAMYEAKYSHQDSAALRFNSTLREKIERKHSLEILLRNANYSKEFQLYFQPQFRISDHALVGMEALLRWFHPGQGMISPGEFIPVAEETGVILPITDWVFDQAYFTIAQVRQATSMPLQMGINLSPKIIETADLLISLKQKGVRHRVPSDWIDLEVTENSAMSLHSTIEGTFDQLKQSGFTISIDDFGTGYSSLSYIRRFGIDRLKIAKELVDNVAHDRNSQLIIQAIIMMAKGMNLRTIAEGVEHQDQLDVLKEMGCDEMQGYLWGRPVPFETFKQQYLPQ</sequence>
<keyword evidence="1" id="KW-0472">Membrane</keyword>
<dbReference type="SUPFAM" id="SSF55073">
    <property type="entry name" value="Nucleotide cyclase"/>
    <property type="match status" value="1"/>
</dbReference>
<dbReference type="SMART" id="SM00052">
    <property type="entry name" value="EAL"/>
    <property type="match status" value="1"/>
</dbReference>
<dbReference type="Pfam" id="PF00563">
    <property type="entry name" value="EAL"/>
    <property type="match status" value="1"/>
</dbReference>
<dbReference type="RefSeq" id="WP_343185846.1">
    <property type="nucleotide sequence ID" value="NZ_JBCITM010000007.1"/>
</dbReference>
<keyword evidence="1" id="KW-1133">Transmembrane helix</keyword>
<proteinExistence type="predicted"/>
<name>A0ABU9VTM8_9CLOT</name>
<dbReference type="PROSITE" id="PS50883">
    <property type="entry name" value="EAL"/>
    <property type="match status" value="1"/>
</dbReference>
<dbReference type="Proteomes" id="UP001407405">
    <property type="component" value="Unassembled WGS sequence"/>
</dbReference>
<dbReference type="InterPro" id="IPR043128">
    <property type="entry name" value="Rev_trsase/Diguanyl_cyclase"/>
</dbReference>
<keyword evidence="1" id="KW-0812">Transmembrane</keyword>
<dbReference type="InterPro" id="IPR029787">
    <property type="entry name" value="Nucleotide_cyclase"/>
</dbReference>
<dbReference type="Gene3D" id="3.30.70.270">
    <property type="match status" value="1"/>
</dbReference>
<evidence type="ECO:0000259" key="3">
    <source>
        <dbReference type="PROSITE" id="PS50887"/>
    </source>
</evidence>
<dbReference type="NCBIfam" id="TIGR00254">
    <property type="entry name" value="GGDEF"/>
    <property type="match status" value="1"/>
</dbReference>
<evidence type="ECO:0000313" key="5">
    <source>
        <dbReference type="Proteomes" id="UP001407405"/>
    </source>
</evidence>
<dbReference type="SUPFAM" id="SSF141868">
    <property type="entry name" value="EAL domain-like"/>
    <property type="match status" value="1"/>
</dbReference>
<dbReference type="PROSITE" id="PS50887">
    <property type="entry name" value="GGDEF"/>
    <property type="match status" value="1"/>
</dbReference>
<feature type="transmembrane region" description="Helical" evidence="1">
    <location>
        <begin position="216"/>
        <end position="237"/>
    </location>
</feature>
<dbReference type="Gene3D" id="3.20.20.450">
    <property type="entry name" value="EAL domain"/>
    <property type="match status" value="1"/>
</dbReference>
<dbReference type="SMART" id="SM00267">
    <property type="entry name" value="GGDEF"/>
    <property type="match status" value="1"/>
</dbReference>
<evidence type="ECO:0000256" key="1">
    <source>
        <dbReference type="SAM" id="Phobius"/>
    </source>
</evidence>
<keyword evidence="5" id="KW-1185">Reference proteome</keyword>
<dbReference type="InterPro" id="IPR001633">
    <property type="entry name" value="EAL_dom"/>
</dbReference>
<feature type="transmembrane region" description="Helical" evidence="1">
    <location>
        <begin position="191"/>
        <end position="210"/>
    </location>
</feature>
<feature type="domain" description="EAL" evidence="2">
    <location>
        <begin position="517"/>
        <end position="770"/>
    </location>
</feature>
<evidence type="ECO:0000259" key="2">
    <source>
        <dbReference type="PROSITE" id="PS50883"/>
    </source>
</evidence>
<reference evidence="4 5" key="1">
    <citation type="submission" date="2024-04" db="EMBL/GenBank/DDBJ databases">
        <title>Genome sequencing and metabolic network reconstruction of aminoacids and betaine degradation by Anoxynatronum sibiricum.</title>
        <authorList>
            <person name="Detkova E.N."/>
            <person name="Boltjanskaja Y.V."/>
            <person name="Mardanov A.V."/>
            <person name="Kevbrin V."/>
        </authorList>
    </citation>
    <scope>NUCLEOTIDE SEQUENCE [LARGE SCALE GENOMIC DNA]</scope>
    <source>
        <strain evidence="4 5">Z-7981</strain>
    </source>
</reference>
<accession>A0ABU9VTM8</accession>
<dbReference type="EMBL" id="JBCITM010000007">
    <property type="protein sequence ID" value="MEN1760524.1"/>
    <property type="molecule type" value="Genomic_DNA"/>
</dbReference>
<feature type="transmembrane region" description="Helical" evidence="1">
    <location>
        <begin position="125"/>
        <end position="146"/>
    </location>
</feature>
<organism evidence="4 5">
    <name type="scientific">Anoxynatronum sibiricum</name>
    <dbReference type="NCBI Taxonomy" id="210623"/>
    <lineage>
        <taxon>Bacteria</taxon>
        <taxon>Bacillati</taxon>
        <taxon>Bacillota</taxon>
        <taxon>Clostridia</taxon>
        <taxon>Eubacteriales</taxon>
        <taxon>Clostridiaceae</taxon>
        <taxon>Anoxynatronum</taxon>
    </lineage>
</organism>
<gene>
    <name evidence="4" type="ORF">AAIG11_08575</name>
</gene>
<dbReference type="CDD" id="cd01949">
    <property type="entry name" value="GGDEF"/>
    <property type="match status" value="1"/>
</dbReference>
<evidence type="ECO:0000313" key="4">
    <source>
        <dbReference type="EMBL" id="MEN1760524.1"/>
    </source>
</evidence>
<dbReference type="PANTHER" id="PTHR44757">
    <property type="entry name" value="DIGUANYLATE CYCLASE DGCP"/>
    <property type="match status" value="1"/>
</dbReference>
<feature type="transmembrane region" description="Helical" evidence="1">
    <location>
        <begin position="158"/>
        <end position="179"/>
    </location>
</feature>
<dbReference type="InterPro" id="IPR035919">
    <property type="entry name" value="EAL_sf"/>
</dbReference>
<dbReference type="PANTHER" id="PTHR44757:SF2">
    <property type="entry name" value="BIOFILM ARCHITECTURE MAINTENANCE PROTEIN MBAA"/>
    <property type="match status" value="1"/>
</dbReference>
<feature type="transmembrane region" description="Helical" evidence="1">
    <location>
        <begin position="60"/>
        <end position="80"/>
    </location>
</feature>
<protein>
    <submittedName>
        <fullName evidence="4">EAL domain-containing protein</fullName>
    </submittedName>
</protein>
<feature type="domain" description="GGDEF" evidence="3">
    <location>
        <begin position="374"/>
        <end position="508"/>
    </location>
</feature>
<comment type="caution">
    <text evidence="4">The sequence shown here is derived from an EMBL/GenBank/DDBJ whole genome shotgun (WGS) entry which is preliminary data.</text>
</comment>